<sequence length="265" mass="31244">MLTQVNNLRLDRQQILALRQMCHLSKNMFNVGLYNVRQYFFQERKHLRYEGNYHHSKENENYKLLPTDIAQQTLKITGRIKCSRRFRTQPLVDRSFKSFFGLLKLNKSGGYQEKVRLPNYLPKNGHFLLVIPVRKRDWEKLPGKNWLFTVPMSRQFKKEYGAVQFTVPERLRSKTVKEIRILPKYKAKYFDVCYCYEDEPETKVEKTREILGIDLGLDNFATCVTTTRIESHLLLTAKLLNLIIIFTISATPNFIPSKTCKASKP</sequence>
<proteinExistence type="predicted"/>
<organism evidence="1">
    <name type="scientific">Moorena producens (strain JHB)</name>
    <dbReference type="NCBI Taxonomy" id="1454205"/>
    <lineage>
        <taxon>Bacteria</taxon>
        <taxon>Bacillati</taxon>
        <taxon>Cyanobacteriota</taxon>
        <taxon>Cyanophyceae</taxon>
        <taxon>Coleofasciculales</taxon>
        <taxon>Coleofasciculaceae</taxon>
        <taxon>Moorena</taxon>
    </lineage>
</organism>
<reference evidence="1" key="1">
    <citation type="journal article" date="2017" name="Proc. Natl. Acad. Sci. U.S.A.">
        <title>Comparative genomics uncovers the prolific and distinctive metabolic potential of the cyanobacterial genus Moorea.</title>
        <authorList>
            <person name="Leao T."/>
            <person name="Castelao G."/>
            <person name="Korobeynikov A."/>
            <person name="Monroe E.A."/>
            <person name="Podell S."/>
            <person name="Glukhov E."/>
            <person name="Allen E.E."/>
            <person name="Gerwick W.H."/>
            <person name="Gerwick L."/>
        </authorList>
    </citation>
    <scope>NUCLEOTIDE SEQUENCE</scope>
    <source>
        <strain evidence="1">JHB</strain>
    </source>
</reference>
<protein>
    <submittedName>
        <fullName evidence="1">Transposase</fullName>
    </submittedName>
</protein>
<dbReference type="Proteomes" id="UP000176944">
    <property type="component" value="Chromosome"/>
</dbReference>
<accession>A0A9Q9SU46</accession>
<gene>
    <name evidence="1" type="ORF">BJP36_37050</name>
</gene>
<dbReference type="EMBL" id="CP017708">
    <property type="protein sequence ID" value="WAN69704.1"/>
    <property type="molecule type" value="Genomic_DNA"/>
</dbReference>
<dbReference type="AlphaFoldDB" id="A0A9Q9SU46"/>
<reference evidence="1" key="2">
    <citation type="submission" date="2022-10" db="EMBL/GenBank/DDBJ databases">
        <authorList>
            <person name="Ngo T.-E."/>
        </authorList>
    </citation>
    <scope>NUCLEOTIDE SEQUENCE</scope>
    <source>
        <strain evidence="1">JHB</strain>
    </source>
</reference>
<evidence type="ECO:0000313" key="1">
    <source>
        <dbReference type="EMBL" id="WAN69704.1"/>
    </source>
</evidence>
<name>A0A9Q9SU46_MOOP1</name>